<dbReference type="InterPro" id="IPR002514">
    <property type="entry name" value="Transposase_8"/>
</dbReference>
<dbReference type="GO" id="GO:0006313">
    <property type="term" value="P:DNA transposition"/>
    <property type="evidence" value="ECO:0007669"/>
    <property type="project" value="InterPro"/>
</dbReference>
<sequence length="105" mass="12065">MSATKRKFSREFKLQVVQEAESGVKTRSQITREYELSEGIVAKWVAIYRVNPVTAFMGKFMSTEEEKLKAKIKELEWALGRKTMEVETLKQTLEGLSVKKGGFMK</sequence>
<dbReference type="GO" id="GO:0004803">
    <property type="term" value="F:transposase activity"/>
    <property type="evidence" value="ECO:0007669"/>
    <property type="project" value="InterPro"/>
</dbReference>
<evidence type="ECO:0000313" key="2">
    <source>
        <dbReference type="Proteomes" id="UP000229753"/>
    </source>
</evidence>
<accession>A0A2M7TNL0</accession>
<dbReference type="SUPFAM" id="SSF46689">
    <property type="entry name" value="Homeodomain-like"/>
    <property type="match status" value="1"/>
</dbReference>
<dbReference type="Pfam" id="PF01527">
    <property type="entry name" value="HTH_Tnp_1"/>
    <property type="match status" value="1"/>
</dbReference>
<name>A0A2M7TNL0_9BACT</name>
<evidence type="ECO:0000313" key="1">
    <source>
        <dbReference type="EMBL" id="PIZ49463.1"/>
    </source>
</evidence>
<organism evidence="1 2">
    <name type="scientific">Candidatus Woesebacteria bacterium CG_4_10_14_0_2_um_filter_39_14</name>
    <dbReference type="NCBI Taxonomy" id="1975054"/>
    <lineage>
        <taxon>Bacteria</taxon>
        <taxon>Candidatus Woeseibacteriota</taxon>
    </lineage>
</organism>
<dbReference type="EMBL" id="PFNO01000055">
    <property type="protein sequence ID" value="PIZ49463.1"/>
    <property type="molecule type" value="Genomic_DNA"/>
</dbReference>
<proteinExistence type="predicted"/>
<dbReference type="Proteomes" id="UP000229753">
    <property type="component" value="Unassembled WGS sequence"/>
</dbReference>
<dbReference type="Gene3D" id="1.10.10.10">
    <property type="entry name" value="Winged helix-like DNA-binding domain superfamily/Winged helix DNA-binding domain"/>
    <property type="match status" value="1"/>
</dbReference>
<dbReference type="InterPro" id="IPR036388">
    <property type="entry name" value="WH-like_DNA-bd_sf"/>
</dbReference>
<dbReference type="GO" id="GO:0003677">
    <property type="term" value="F:DNA binding"/>
    <property type="evidence" value="ECO:0007669"/>
    <property type="project" value="InterPro"/>
</dbReference>
<gene>
    <name evidence="1" type="ORF">COY29_01820</name>
</gene>
<dbReference type="AlphaFoldDB" id="A0A2M7TNL0"/>
<reference evidence="2" key="1">
    <citation type="submission" date="2017-09" db="EMBL/GenBank/DDBJ databases">
        <title>Depth-based differentiation of microbial function through sediment-hosted aquifers and enrichment of novel symbionts in the deep terrestrial subsurface.</title>
        <authorList>
            <person name="Probst A.J."/>
            <person name="Ladd B."/>
            <person name="Jarett J.K."/>
            <person name="Geller-Mcgrath D.E."/>
            <person name="Sieber C.M.K."/>
            <person name="Emerson J.B."/>
            <person name="Anantharaman K."/>
            <person name="Thomas B.C."/>
            <person name="Malmstrom R."/>
            <person name="Stieglmeier M."/>
            <person name="Klingl A."/>
            <person name="Woyke T."/>
            <person name="Ryan C.M."/>
            <person name="Banfield J.F."/>
        </authorList>
    </citation>
    <scope>NUCLEOTIDE SEQUENCE [LARGE SCALE GENOMIC DNA]</scope>
</reference>
<comment type="caution">
    <text evidence="1">The sequence shown here is derived from an EMBL/GenBank/DDBJ whole genome shotgun (WGS) entry which is preliminary data.</text>
</comment>
<dbReference type="InterPro" id="IPR009057">
    <property type="entry name" value="Homeodomain-like_sf"/>
</dbReference>
<evidence type="ECO:0008006" key="3">
    <source>
        <dbReference type="Google" id="ProtNLM"/>
    </source>
</evidence>
<protein>
    <recommendedName>
        <fullName evidence="3">Transposase</fullName>
    </recommendedName>
</protein>